<dbReference type="AlphaFoldDB" id="A0A9N9IZM0"/>
<name>A0A9N9IZM0_9GLOM</name>
<gene>
    <name evidence="1" type="ORF">AMORRO_LOCUS15755</name>
</gene>
<dbReference type="Proteomes" id="UP000789342">
    <property type="component" value="Unassembled WGS sequence"/>
</dbReference>
<evidence type="ECO:0000313" key="1">
    <source>
        <dbReference type="EMBL" id="CAG8758468.1"/>
    </source>
</evidence>
<reference evidence="1" key="1">
    <citation type="submission" date="2021-06" db="EMBL/GenBank/DDBJ databases">
        <authorList>
            <person name="Kallberg Y."/>
            <person name="Tangrot J."/>
            <person name="Rosling A."/>
        </authorList>
    </citation>
    <scope>NUCLEOTIDE SEQUENCE</scope>
    <source>
        <strain evidence="1">CL551</strain>
    </source>
</reference>
<proteinExistence type="predicted"/>
<comment type="caution">
    <text evidence="1">The sequence shown here is derived from an EMBL/GenBank/DDBJ whole genome shotgun (WGS) entry which is preliminary data.</text>
</comment>
<dbReference type="OrthoDB" id="297219at2759"/>
<accession>A0A9N9IZM0</accession>
<keyword evidence="2" id="KW-1185">Reference proteome</keyword>
<protein>
    <submittedName>
        <fullName evidence="1">7771_t:CDS:1</fullName>
    </submittedName>
</protein>
<evidence type="ECO:0000313" key="2">
    <source>
        <dbReference type="Proteomes" id="UP000789342"/>
    </source>
</evidence>
<sequence>AVRECPWSKVNNMSNLDLYTMAFRELKSQFKAEELDEVMNVMIEKEIRLRVAIENFDDGTIPAKDLDTDEVNDPMAVDQGII</sequence>
<feature type="non-terminal residue" evidence="1">
    <location>
        <position position="1"/>
    </location>
</feature>
<dbReference type="EMBL" id="CAJVPV010039468">
    <property type="protein sequence ID" value="CAG8758468.1"/>
    <property type="molecule type" value="Genomic_DNA"/>
</dbReference>
<organism evidence="1 2">
    <name type="scientific">Acaulospora morrowiae</name>
    <dbReference type="NCBI Taxonomy" id="94023"/>
    <lineage>
        <taxon>Eukaryota</taxon>
        <taxon>Fungi</taxon>
        <taxon>Fungi incertae sedis</taxon>
        <taxon>Mucoromycota</taxon>
        <taxon>Glomeromycotina</taxon>
        <taxon>Glomeromycetes</taxon>
        <taxon>Diversisporales</taxon>
        <taxon>Acaulosporaceae</taxon>
        <taxon>Acaulospora</taxon>
    </lineage>
</organism>